<reference evidence="1" key="1">
    <citation type="submission" date="2013-07" db="EMBL/GenBank/DDBJ databases">
        <authorList>
            <consortium name="The Broad Institute Genome Sequencing Platform"/>
            <person name="Cuomo C."/>
            <person name="Litvintseva A."/>
            <person name="Chen Y."/>
            <person name="Heitman J."/>
            <person name="Sun S."/>
            <person name="Springer D."/>
            <person name="Dromer F."/>
            <person name="Young S.K."/>
            <person name="Zeng Q."/>
            <person name="Gargeya S."/>
            <person name="Fitzgerald M."/>
            <person name="Abouelleil A."/>
            <person name="Alvarado L."/>
            <person name="Berlin A.M."/>
            <person name="Chapman S.B."/>
            <person name="Dewar J."/>
            <person name="Goldberg J."/>
            <person name="Griggs A."/>
            <person name="Gujja S."/>
            <person name="Hansen M."/>
            <person name="Howarth C."/>
            <person name="Imamovic A."/>
            <person name="Larimer J."/>
            <person name="McCowan C."/>
            <person name="Murphy C."/>
            <person name="Pearson M."/>
            <person name="Priest M."/>
            <person name="Roberts A."/>
            <person name="Saif S."/>
            <person name="Shea T."/>
            <person name="Sykes S."/>
            <person name="Wortman J."/>
            <person name="Nusbaum C."/>
            <person name="Birren B."/>
        </authorList>
    </citation>
    <scope>NUCLEOTIDE SEQUENCE</scope>
    <source>
        <strain evidence="1">CBS 10737</strain>
    </source>
</reference>
<dbReference type="KEGG" id="kpin:96955685"/>
<reference evidence="1" key="2">
    <citation type="submission" date="2024-02" db="EMBL/GenBank/DDBJ databases">
        <title>Comparative genomics of Cryptococcus and Kwoniella reveals pathogenesis evolution and contrasting modes of karyotype evolution via chromosome fusion or intercentromeric recombination.</title>
        <authorList>
            <person name="Coelho M.A."/>
            <person name="David-Palma M."/>
            <person name="Shea T."/>
            <person name="Bowers K."/>
            <person name="McGinley-Smith S."/>
            <person name="Mohammad A.W."/>
            <person name="Gnirke A."/>
            <person name="Yurkov A.M."/>
            <person name="Nowrousian M."/>
            <person name="Sun S."/>
            <person name="Cuomo C.A."/>
            <person name="Heitman J."/>
        </authorList>
    </citation>
    <scope>NUCLEOTIDE SEQUENCE</scope>
    <source>
        <strain evidence="1">CBS 10737</strain>
    </source>
</reference>
<evidence type="ECO:0000313" key="1">
    <source>
        <dbReference type="EMBL" id="WWC66208.1"/>
    </source>
</evidence>
<accession>A0AAJ8KYG9</accession>
<dbReference type="Proteomes" id="UP000094020">
    <property type="component" value="Chromosome 1"/>
</dbReference>
<evidence type="ECO:0000313" key="2">
    <source>
        <dbReference type="Proteomes" id="UP000094020"/>
    </source>
</evidence>
<organism evidence="1 2">
    <name type="scientific">Kwoniella pini CBS 10737</name>
    <dbReference type="NCBI Taxonomy" id="1296096"/>
    <lineage>
        <taxon>Eukaryota</taxon>
        <taxon>Fungi</taxon>
        <taxon>Dikarya</taxon>
        <taxon>Basidiomycota</taxon>
        <taxon>Agaricomycotina</taxon>
        <taxon>Tremellomycetes</taxon>
        <taxon>Tremellales</taxon>
        <taxon>Cryptococcaceae</taxon>
        <taxon>Kwoniella</taxon>
    </lineage>
</organism>
<dbReference type="RefSeq" id="XP_070058235.1">
    <property type="nucleotide sequence ID" value="XM_070202134.1"/>
</dbReference>
<gene>
    <name evidence="1" type="ORF">I206_100109</name>
</gene>
<protein>
    <submittedName>
        <fullName evidence="1">Uncharacterized protein</fullName>
    </submittedName>
</protein>
<name>A0AAJ8KYG9_9TREE</name>
<keyword evidence="2" id="KW-1185">Reference proteome</keyword>
<sequence>MNNASFYPNKRYITMDSSNINNNMVTTKQQEQNIFKNGFNIWSSNSYFFRRYWKMVILSNNQNGKLNDTLAPWNLILLIVNNHS</sequence>
<dbReference type="GeneID" id="96955685"/>
<dbReference type="AlphaFoldDB" id="A0AAJ8KYG9"/>
<dbReference type="EMBL" id="CP144519">
    <property type="protein sequence ID" value="WWC66208.1"/>
    <property type="molecule type" value="Genomic_DNA"/>
</dbReference>
<proteinExistence type="predicted"/>